<dbReference type="Pfam" id="PF00510">
    <property type="entry name" value="COX3"/>
    <property type="match status" value="1"/>
</dbReference>
<comment type="similarity">
    <text evidence="2 9">Belongs to the cytochrome c oxidase subunit 3 family.</text>
</comment>
<dbReference type="GO" id="GO:0031090">
    <property type="term" value="C:organelle membrane"/>
    <property type="evidence" value="ECO:0007669"/>
    <property type="project" value="UniProtKB-ARBA"/>
</dbReference>
<dbReference type="SUPFAM" id="SSF81452">
    <property type="entry name" value="Cytochrome c oxidase subunit III-like"/>
    <property type="match status" value="1"/>
</dbReference>
<dbReference type="FunFam" id="1.20.120.80:FF:000002">
    <property type="entry name" value="Cytochrome c oxidase subunit 3"/>
    <property type="match status" value="1"/>
</dbReference>
<feature type="transmembrane region" description="Helical" evidence="10">
    <location>
        <begin position="108"/>
        <end position="127"/>
    </location>
</feature>
<dbReference type="GO" id="GO:0005739">
    <property type="term" value="C:mitochondrion"/>
    <property type="evidence" value="ECO:0007669"/>
    <property type="project" value="TreeGrafter"/>
</dbReference>
<dbReference type="CDD" id="cd01665">
    <property type="entry name" value="Cyt_c_Oxidase_III"/>
    <property type="match status" value="1"/>
</dbReference>
<organism evidence="12">
    <name type="scientific">Prasinococcus sp. CCMP1194</name>
    <dbReference type="NCBI Taxonomy" id="110672"/>
    <lineage>
        <taxon>Eukaryota</taxon>
        <taxon>Viridiplantae</taxon>
        <taxon>Prasinodermophyta</taxon>
        <taxon>Palmophyllophyceae</taxon>
        <taxon>Prasinococcales</taxon>
        <taxon>Prasinococcaceae</taxon>
        <taxon>Prasinococcus</taxon>
    </lineage>
</organism>
<dbReference type="PANTHER" id="PTHR11403:SF7">
    <property type="entry name" value="CYTOCHROME C OXIDASE SUBUNIT 3"/>
    <property type="match status" value="1"/>
</dbReference>
<dbReference type="AlphaFoldDB" id="A0A650AKP0"/>
<evidence type="ECO:0000256" key="3">
    <source>
        <dbReference type="ARBA" id="ARBA00011164"/>
    </source>
</evidence>
<dbReference type="InterPro" id="IPR000298">
    <property type="entry name" value="Cyt_c_oxidase-like_su3"/>
</dbReference>
<dbReference type="InterPro" id="IPR024791">
    <property type="entry name" value="Cyt_c/ubiquinol_Oxase_su3"/>
</dbReference>
<evidence type="ECO:0000256" key="2">
    <source>
        <dbReference type="ARBA" id="ARBA00010581"/>
    </source>
</evidence>
<feature type="transmembrane region" description="Helical" evidence="10">
    <location>
        <begin position="222"/>
        <end position="245"/>
    </location>
</feature>
<protein>
    <recommendedName>
        <fullName evidence="4 9">Cytochrome c oxidase subunit 3</fullName>
    </recommendedName>
</protein>
<dbReference type="PROSITE" id="PS50253">
    <property type="entry name" value="COX3"/>
    <property type="match status" value="1"/>
</dbReference>
<evidence type="ECO:0000256" key="10">
    <source>
        <dbReference type="SAM" id="Phobius"/>
    </source>
</evidence>
<feature type="transmembrane region" description="Helical" evidence="10">
    <location>
        <begin position="67"/>
        <end position="87"/>
    </location>
</feature>
<keyword evidence="9 12" id="KW-0496">Mitochondrion</keyword>
<keyword evidence="6" id="KW-1278">Translocase</keyword>
<proteinExistence type="inferred from homology"/>
<dbReference type="PANTHER" id="PTHR11403">
    <property type="entry name" value="CYTOCHROME C OXIDASE SUBUNIT III"/>
    <property type="match status" value="1"/>
</dbReference>
<comment type="subcellular location">
    <subcellularLocation>
        <location evidence="1">Membrane</location>
        <topology evidence="1">Multi-pass membrane protein</topology>
    </subcellularLocation>
</comment>
<evidence type="ECO:0000313" key="12">
    <source>
        <dbReference type="EMBL" id="QGN73968.1"/>
    </source>
</evidence>
<dbReference type="GO" id="GO:0004129">
    <property type="term" value="F:cytochrome-c oxidase activity"/>
    <property type="evidence" value="ECO:0007669"/>
    <property type="project" value="InterPro"/>
</dbReference>
<evidence type="ECO:0000256" key="9">
    <source>
        <dbReference type="RuleBase" id="RU003375"/>
    </source>
</evidence>
<dbReference type="Gene3D" id="1.20.120.80">
    <property type="entry name" value="Cytochrome c oxidase, subunit III, four-helix bundle"/>
    <property type="match status" value="1"/>
</dbReference>
<comment type="subunit">
    <text evidence="3">Component of the cytochrome c oxidase (complex IV, CIV), a multisubunit enzyme composed of a catalytic core of 3 subunits and several supernumerary subunits. The complex exists as a monomer or a dimer and forms supercomplexes (SCs) in the inner mitochondrial membrane with ubiquinol-cytochrome c oxidoreductase (cytochrome b-c1 complex, complex III, CIII).</text>
</comment>
<evidence type="ECO:0000256" key="1">
    <source>
        <dbReference type="ARBA" id="ARBA00004141"/>
    </source>
</evidence>
<evidence type="ECO:0000256" key="6">
    <source>
        <dbReference type="ARBA" id="ARBA00022967"/>
    </source>
</evidence>
<dbReference type="InterPro" id="IPR033945">
    <property type="entry name" value="Cyt_c_oxase_su3_dom"/>
</dbReference>
<dbReference type="Gene3D" id="1.10.287.70">
    <property type="match status" value="1"/>
</dbReference>
<feature type="transmembrane region" description="Helical" evidence="10">
    <location>
        <begin position="184"/>
        <end position="202"/>
    </location>
</feature>
<dbReference type="GO" id="GO:0006123">
    <property type="term" value="P:mitochondrial electron transport, cytochrome c to oxygen"/>
    <property type="evidence" value="ECO:0007669"/>
    <property type="project" value="UniProtKB-ARBA"/>
</dbReference>
<dbReference type="InterPro" id="IPR013833">
    <property type="entry name" value="Cyt_c_oxidase_su3_a-hlx"/>
</dbReference>
<evidence type="ECO:0000256" key="5">
    <source>
        <dbReference type="ARBA" id="ARBA00022692"/>
    </source>
</evidence>
<keyword evidence="7 10" id="KW-1133">Transmembrane helix</keyword>
<keyword evidence="5 9" id="KW-0812">Transmembrane</keyword>
<dbReference type="GO" id="GO:0031967">
    <property type="term" value="C:organelle envelope"/>
    <property type="evidence" value="ECO:0007669"/>
    <property type="project" value="UniProtKB-ARBA"/>
</dbReference>
<evidence type="ECO:0000256" key="4">
    <source>
        <dbReference type="ARBA" id="ARBA00015944"/>
    </source>
</evidence>
<feature type="transmembrane region" description="Helical" evidence="10">
    <location>
        <begin position="39"/>
        <end position="61"/>
    </location>
</feature>
<evidence type="ECO:0000256" key="8">
    <source>
        <dbReference type="ARBA" id="ARBA00023136"/>
    </source>
</evidence>
<geneLocation type="mitochondrion" evidence="12"/>
<dbReference type="GO" id="GO:0045277">
    <property type="term" value="C:respiratory chain complex IV"/>
    <property type="evidence" value="ECO:0007669"/>
    <property type="project" value="UniProtKB-ARBA"/>
</dbReference>
<gene>
    <name evidence="12" type="primary">cox3</name>
</gene>
<accession>A0A650AKP0</accession>
<feature type="domain" description="Heme-copper oxidase subunit III family profile" evidence="11">
    <location>
        <begin position="27"/>
        <end position="286"/>
    </location>
</feature>
<comment type="function">
    <text evidence="9">Component of the cytochrome c oxidase, the last enzyme in the mitochondrial electron transport chain which drives oxidative phosphorylation. The respiratory chain contains 3 multisubunit complexes succinate dehydrogenase (complex II, CII), ubiquinol-cytochrome c oxidoreductase (cytochrome b-c1 complex, complex III, CIII) and cytochrome c oxidase (complex IV, CIV), that cooperate to transfer electrons derived from NADH and succinate to molecular oxygen, creating an electrochemical gradient over the inner membrane that drives transmembrane transport and the ATP synthase. Cytochrome c oxidase is the component of the respiratory chain that catalyzes the reduction of oxygen to water. Electrons originating from reduced cytochrome c in the intermembrane space (IMS) are transferred via the dinuclear copper A center (CU(A)) of subunit 2 and heme A of subunit 1 to the active site in subunit 1, a binuclear center (BNC) formed by heme A3 and copper B (CU(B)). The BNC reduces molecular oxygen to 2 water molecules using 4 electrons from cytochrome c in the IMS and 4 protons from the mitochondrial matrix.</text>
</comment>
<sequence length="287" mass="32640">MIHTKHFFHSTEVQVRPFDELYEKTPQRHPFHLVNPSPWPLFSSLAVLCITTGGVLYMHGYSYGQEMLFFGLATLIYSMGIWWRDVIREASFEGHHTLAVQEGHRIGMLLFIVSEVMFFLGFFWAFFHSSLAPAIDIGATWPPAGIEVLSPWDIPFLNTLLLLSSGASVTWAHHAILAGNRTQAIYSLIVTLVFAFLFTALQGMEYVEAPFSISDSVYGSTFFMATGFHGFHVLVGSLFLSVCLFRSFQGQFSRTHHVGFEAAAWYWHFVDVVWLFLFIAIYWWGGA</sequence>
<dbReference type="InterPro" id="IPR035973">
    <property type="entry name" value="Cyt_c_oxidase_su3-like_sf"/>
</dbReference>
<reference evidence="12" key="1">
    <citation type="submission" date="2019-11" db="EMBL/GenBank/DDBJ databases">
        <title>Complete mitogenomes of the marine picoplanktonic green algae Prasinoderma sp. MBIC 10622 and Prasinococcus capsulatus CCMP 1194 (Palmophyllophyceae).</title>
        <authorList>
            <person name="Turmel M."/>
            <person name="Otis C."/>
            <person name="Lemieux C."/>
        </authorList>
    </citation>
    <scope>NUCLEOTIDE SEQUENCE</scope>
</reference>
<keyword evidence="8 10" id="KW-0472">Membrane</keyword>
<dbReference type="EMBL" id="MN662312">
    <property type="protein sequence ID" value="QGN73968.1"/>
    <property type="molecule type" value="Genomic_DNA"/>
</dbReference>
<feature type="transmembrane region" description="Helical" evidence="10">
    <location>
        <begin position="265"/>
        <end position="285"/>
    </location>
</feature>
<evidence type="ECO:0000259" key="11">
    <source>
        <dbReference type="PROSITE" id="PS50253"/>
    </source>
</evidence>
<evidence type="ECO:0000256" key="7">
    <source>
        <dbReference type="ARBA" id="ARBA00022989"/>
    </source>
</evidence>
<name>A0A650AKP0_9VIRI</name>
<dbReference type="FunFam" id="1.10.287.70:FF:000082">
    <property type="entry name" value="Cytochrome c oxidase subunit 3"/>
    <property type="match status" value="1"/>
</dbReference>